<gene>
    <name evidence="5" type="ORF">NQ502_05690</name>
</gene>
<protein>
    <submittedName>
        <fullName evidence="5">AraC family transcriptional regulator</fullName>
    </submittedName>
</protein>
<dbReference type="EMBL" id="CP102290">
    <property type="protein sequence ID" value="UWP60529.1"/>
    <property type="molecule type" value="Genomic_DNA"/>
</dbReference>
<evidence type="ECO:0000256" key="1">
    <source>
        <dbReference type="ARBA" id="ARBA00023015"/>
    </source>
</evidence>
<dbReference type="InterPro" id="IPR037923">
    <property type="entry name" value="HTH-like"/>
</dbReference>
<dbReference type="SMART" id="SM00342">
    <property type="entry name" value="HTH_ARAC"/>
    <property type="match status" value="1"/>
</dbReference>
<dbReference type="PRINTS" id="PR00032">
    <property type="entry name" value="HTHARAC"/>
</dbReference>
<dbReference type="SUPFAM" id="SSF51215">
    <property type="entry name" value="Regulatory protein AraC"/>
    <property type="match status" value="1"/>
</dbReference>
<dbReference type="InterPro" id="IPR018060">
    <property type="entry name" value="HTH_AraC"/>
</dbReference>
<proteinExistence type="predicted"/>
<keyword evidence="2" id="KW-0238">DNA-binding</keyword>
<dbReference type="InterPro" id="IPR020449">
    <property type="entry name" value="Tscrpt_reg_AraC-type_HTH"/>
</dbReference>
<dbReference type="PANTHER" id="PTHR43280">
    <property type="entry name" value="ARAC-FAMILY TRANSCRIPTIONAL REGULATOR"/>
    <property type="match status" value="1"/>
</dbReference>
<dbReference type="RefSeq" id="WP_028529718.1">
    <property type="nucleotide sequence ID" value="NZ_CABLBR010000031.1"/>
</dbReference>
<dbReference type="PANTHER" id="PTHR43280:SF2">
    <property type="entry name" value="HTH-TYPE TRANSCRIPTIONAL REGULATOR EXSA"/>
    <property type="match status" value="1"/>
</dbReference>
<dbReference type="Pfam" id="PF12833">
    <property type="entry name" value="HTH_18"/>
    <property type="match status" value="1"/>
</dbReference>
<organism evidence="5 6">
    <name type="scientific">Ruminococcus gauvreauii</name>
    <dbReference type="NCBI Taxonomy" id="438033"/>
    <lineage>
        <taxon>Bacteria</taxon>
        <taxon>Bacillati</taxon>
        <taxon>Bacillota</taxon>
        <taxon>Clostridia</taxon>
        <taxon>Eubacteriales</taxon>
        <taxon>Oscillospiraceae</taxon>
        <taxon>Ruminococcus</taxon>
    </lineage>
</organism>
<dbReference type="InterPro" id="IPR009057">
    <property type="entry name" value="Homeodomain-like_sf"/>
</dbReference>
<name>A0ABY5VK06_9FIRM</name>
<dbReference type="PROSITE" id="PS01124">
    <property type="entry name" value="HTH_ARAC_FAMILY_2"/>
    <property type="match status" value="1"/>
</dbReference>
<keyword evidence="3" id="KW-0804">Transcription</keyword>
<accession>A0ABY5VK06</accession>
<reference evidence="5" key="1">
    <citation type="journal article" date="2022" name="Cell">
        <title>Design, construction, and in vivo augmentation of a complex gut microbiome.</title>
        <authorList>
            <person name="Cheng A.G."/>
            <person name="Ho P.Y."/>
            <person name="Aranda-Diaz A."/>
            <person name="Jain S."/>
            <person name="Yu F.B."/>
            <person name="Meng X."/>
            <person name="Wang M."/>
            <person name="Iakiviak M."/>
            <person name="Nagashima K."/>
            <person name="Zhao A."/>
            <person name="Murugkar P."/>
            <person name="Patil A."/>
            <person name="Atabakhsh K."/>
            <person name="Weakley A."/>
            <person name="Yan J."/>
            <person name="Brumbaugh A.R."/>
            <person name="Higginbottom S."/>
            <person name="Dimas A."/>
            <person name="Shiver A.L."/>
            <person name="Deutschbauer A."/>
            <person name="Neff N."/>
            <person name="Sonnenburg J.L."/>
            <person name="Huang K.C."/>
            <person name="Fischbach M.A."/>
        </authorList>
    </citation>
    <scope>NUCLEOTIDE SEQUENCE</scope>
    <source>
        <strain evidence="5">DSM 19829</strain>
    </source>
</reference>
<evidence type="ECO:0000256" key="3">
    <source>
        <dbReference type="ARBA" id="ARBA00023163"/>
    </source>
</evidence>
<feature type="domain" description="HTH araC/xylS-type" evidence="4">
    <location>
        <begin position="182"/>
        <end position="280"/>
    </location>
</feature>
<sequence length="285" mass="33234">MKPFGEAGILLKDSEYYINFPSDFAKENLFYTEQGGHYHLNRHYVTSRPLSNFRYFSFQYVVHGEMLIIIDGKEYLLHDNEIGIIDTSKAHLYAACKDTELLFVRFRGNRAPELVSRIHEYQHAYTPPHINRTYRALTEIAEGFIQQTPLYEEIISSHIHTILSDLLTLQHGPKAGRESVIDQSIHYIEANYYLPLTVQELAGMACLNASYFSEKFKSQTGITPKQYLIQTRLNAAKILLRDTDWSIREIADKTGFQSDAYFSNYFHTQFHKTPTEYRSLKIRRI</sequence>
<dbReference type="SUPFAM" id="SSF46689">
    <property type="entry name" value="Homeodomain-like"/>
    <property type="match status" value="2"/>
</dbReference>
<dbReference type="Proteomes" id="UP001060164">
    <property type="component" value="Chromosome"/>
</dbReference>
<keyword evidence="1" id="KW-0805">Transcription regulation</keyword>
<evidence type="ECO:0000313" key="5">
    <source>
        <dbReference type="EMBL" id="UWP60529.1"/>
    </source>
</evidence>
<evidence type="ECO:0000259" key="4">
    <source>
        <dbReference type="PROSITE" id="PS01124"/>
    </source>
</evidence>
<keyword evidence="6" id="KW-1185">Reference proteome</keyword>
<evidence type="ECO:0000256" key="2">
    <source>
        <dbReference type="ARBA" id="ARBA00023125"/>
    </source>
</evidence>
<evidence type="ECO:0000313" key="6">
    <source>
        <dbReference type="Proteomes" id="UP001060164"/>
    </source>
</evidence>
<dbReference type="Gene3D" id="1.10.10.60">
    <property type="entry name" value="Homeodomain-like"/>
    <property type="match status" value="2"/>
</dbReference>